<evidence type="ECO:0000256" key="4">
    <source>
        <dbReference type="ARBA" id="ARBA00022670"/>
    </source>
</evidence>
<evidence type="ECO:0000259" key="8">
    <source>
        <dbReference type="PROSITE" id="PS50235"/>
    </source>
</evidence>
<dbReference type="PROSITE" id="PS50235">
    <property type="entry name" value="USP_3"/>
    <property type="match status" value="1"/>
</dbReference>
<dbReference type="InterPro" id="IPR038765">
    <property type="entry name" value="Papain-like_cys_pep_sf"/>
</dbReference>
<dbReference type="InterPro" id="IPR001394">
    <property type="entry name" value="Peptidase_C19_UCH"/>
</dbReference>
<protein>
    <recommendedName>
        <fullName evidence="3">ubiquitinyl hydrolase 1</fullName>
        <ecNumber evidence="3">3.4.19.12</ecNumber>
    </recommendedName>
</protein>
<dbReference type="InterPro" id="IPR028889">
    <property type="entry name" value="USP"/>
</dbReference>
<dbReference type="InterPro" id="IPR018200">
    <property type="entry name" value="USP_CS"/>
</dbReference>
<reference evidence="9" key="1">
    <citation type="journal article" date="2023" name="Nat. Microbiol.">
        <title>Babesia duncani multi-omics identifies virulence factors and drug targets.</title>
        <authorList>
            <person name="Singh P."/>
            <person name="Lonardi S."/>
            <person name="Liang Q."/>
            <person name="Vydyam P."/>
            <person name="Khabirova E."/>
            <person name="Fang T."/>
            <person name="Gihaz S."/>
            <person name="Thekkiniath J."/>
            <person name="Munshi M."/>
            <person name="Abel S."/>
            <person name="Ciampossin L."/>
            <person name="Batugedara G."/>
            <person name="Gupta M."/>
            <person name="Lu X.M."/>
            <person name="Lenz T."/>
            <person name="Chakravarty S."/>
            <person name="Cornillot E."/>
            <person name="Hu Y."/>
            <person name="Ma W."/>
            <person name="Gonzalez L.M."/>
            <person name="Sanchez S."/>
            <person name="Estrada K."/>
            <person name="Sanchez-Flores A."/>
            <person name="Montero E."/>
            <person name="Harb O.S."/>
            <person name="Le Roch K.G."/>
            <person name="Mamoun C.B."/>
        </authorList>
    </citation>
    <scope>NUCLEOTIDE SEQUENCE</scope>
    <source>
        <strain evidence="9">WA1</strain>
    </source>
</reference>
<feature type="domain" description="USP" evidence="8">
    <location>
        <begin position="87"/>
        <end position="406"/>
    </location>
</feature>
<accession>A0AAD9PLK7</accession>
<keyword evidence="4" id="KW-0645">Protease</keyword>
<dbReference type="GO" id="GO:0005634">
    <property type="term" value="C:nucleus"/>
    <property type="evidence" value="ECO:0007669"/>
    <property type="project" value="TreeGrafter"/>
</dbReference>
<dbReference type="GeneID" id="94336149"/>
<dbReference type="AlphaFoldDB" id="A0AAD9PLK7"/>
<sequence length="908" mass="103104">MKLPNRKLKKIVIELHNKSLDFIKDENIQNEVTDAHKTGSCKQKQAPENTSAETLSNSIKLLLRGNVVGVDYLPVSPYESQSNRMAGGLHNPGINVCFMNVIVQVLTHSPYFACALIRGGHSKICSNHSKGLICTLCTLEAHVKKAIGCKSALKNPFVSVASMLVFKRFQIGRQEDAYIFLKHFLEALIKCCYPNKYGHLMNIKPTQKVQEDFMQSVVGRVLGGHLLNLVQCDYCKYTSKVLEPFFDIAVDIQCSNKLEDLLRRFVSRERLDGNNKYHCPRCKSHQRATKSACIYRMPRILNIALKRFGVRATGCEKSPKKIHYPSTLSVSMNTNDDPSKTIWLTYDLYAIVCHVGKSLNMGHYLAYIKGSHGFWNCYDDSNVRNVSQMHVLGQRSQVYLLFYGVRADDIKYCGKLLHNPSIPNGFNSNGSDISESPDRNISNHKGNGELQTETDSFTHRTSEVDVDKISPKGLKILDDDEYELSTKASGSAIEGSVPNPKHVVNKSDLYIDINGNWYIKKSIKLRNRNAVSPNIHVMKSGKLLYRVNDDLYVDGDCNLYLNKDLINYHNNCLKGYSPIYQSTVPTQKGEFNDHKLKVNVINLKHPSKTQKTMIKSNVKRGSFTVIVQLDSSGIRLNELGYVQLNCGLIEFMANEPVLDHGNGIENVKSSPHAQVNISLNSALQNENLCFSGENDKGGILPDTVKFCKMESLYVDPYGNIYTDYLSGKFSNSITIKGLPHISYPRISRWYPFHKLGCIQVLSRFYNRRSKLKTPNDVLLTKINDIGRCWTIAGCLARYQKHVKKKLHINSNTTYTIQEHTNAIQNSWDENIEPFDIEQRPRIAKWSDAESISSLEDQLMPRFPKRSTDDIEYDRGKLKKKKRLKRTHYSKDSQMVLGKEAFDRLSHTK</sequence>
<dbReference type="PANTHER" id="PTHR24006">
    <property type="entry name" value="UBIQUITIN CARBOXYL-TERMINAL HYDROLASE"/>
    <property type="match status" value="1"/>
</dbReference>
<evidence type="ECO:0000313" key="9">
    <source>
        <dbReference type="EMBL" id="KAK2196603.1"/>
    </source>
</evidence>
<dbReference type="GO" id="GO:0006508">
    <property type="term" value="P:proteolysis"/>
    <property type="evidence" value="ECO:0007669"/>
    <property type="project" value="UniProtKB-KW"/>
</dbReference>
<dbReference type="KEGG" id="bdw:94336149"/>
<dbReference type="Proteomes" id="UP001214638">
    <property type="component" value="Unassembled WGS sequence"/>
</dbReference>
<dbReference type="EMBL" id="JALLKP010000002">
    <property type="protein sequence ID" value="KAK2196603.1"/>
    <property type="molecule type" value="Genomic_DNA"/>
</dbReference>
<dbReference type="InterPro" id="IPR050164">
    <property type="entry name" value="Peptidase_C19"/>
</dbReference>
<comment type="catalytic activity">
    <reaction evidence="1">
        <text>Thiol-dependent hydrolysis of ester, thioester, amide, peptide and isopeptide bonds formed by the C-terminal Gly of ubiquitin (a 76-residue protein attached to proteins as an intracellular targeting signal).</text>
        <dbReference type="EC" id="3.4.19.12"/>
    </reaction>
</comment>
<comment type="caution">
    <text evidence="9">The sequence shown here is derived from an EMBL/GenBank/DDBJ whole genome shotgun (WGS) entry which is preliminary data.</text>
</comment>
<dbReference type="PANTHER" id="PTHR24006:SF758">
    <property type="entry name" value="UBIQUITIN CARBOXYL-TERMINAL HYDROLASE 36"/>
    <property type="match status" value="1"/>
</dbReference>
<keyword evidence="10" id="KW-1185">Reference proteome</keyword>
<evidence type="ECO:0000256" key="2">
    <source>
        <dbReference type="ARBA" id="ARBA00009085"/>
    </source>
</evidence>
<dbReference type="Gene3D" id="3.90.70.10">
    <property type="entry name" value="Cysteine proteinases"/>
    <property type="match status" value="1"/>
</dbReference>
<proteinExistence type="inferred from homology"/>
<evidence type="ECO:0000256" key="5">
    <source>
        <dbReference type="ARBA" id="ARBA00022786"/>
    </source>
</evidence>
<dbReference type="GO" id="GO:0005829">
    <property type="term" value="C:cytosol"/>
    <property type="evidence" value="ECO:0007669"/>
    <property type="project" value="TreeGrafter"/>
</dbReference>
<dbReference type="PROSITE" id="PS00973">
    <property type="entry name" value="USP_2"/>
    <property type="match status" value="1"/>
</dbReference>
<evidence type="ECO:0000256" key="6">
    <source>
        <dbReference type="ARBA" id="ARBA00022801"/>
    </source>
</evidence>
<organism evidence="9 10">
    <name type="scientific">Babesia duncani</name>
    <dbReference type="NCBI Taxonomy" id="323732"/>
    <lineage>
        <taxon>Eukaryota</taxon>
        <taxon>Sar</taxon>
        <taxon>Alveolata</taxon>
        <taxon>Apicomplexa</taxon>
        <taxon>Aconoidasida</taxon>
        <taxon>Piroplasmida</taxon>
        <taxon>Babesiidae</taxon>
        <taxon>Babesia</taxon>
    </lineage>
</organism>
<name>A0AAD9PLK7_9APIC</name>
<comment type="similarity">
    <text evidence="2">Belongs to the peptidase C19 family.</text>
</comment>
<evidence type="ECO:0000256" key="7">
    <source>
        <dbReference type="ARBA" id="ARBA00022807"/>
    </source>
</evidence>
<keyword evidence="6" id="KW-0378">Hydrolase</keyword>
<dbReference type="GO" id="GO:0004843">
    <property type="term" value="F:cysteine-type deubiquitinase activity"/>
    <property type="evidence" value="ECO:0007669"/>
    <property type="project" value="UniProtKB-EC"/>
</dbReference>
<dbReference type="SUPFAM" id="SSF54001">
    <property type="entry name" value="Cysteine proteinases"/>
    <property type="match status" value="1"/>
</dbReference>
<keyword evidence="5" id="KW-0833">Ubl conjugation pathway</keyword>
<dbReference type="Pfam" id="PF00443">
    <property type="entry name" value="UCH"/>
    <property type="match status" value="1"/>
</dbReference>
<evidence type="ECO:0000313" key="10">
    <source>
        <dbReference type="Proteomes" id="UP001214638"/>
    </source>
</evidence>
<keyword evidence="7" id="KW-0788">Thiol protease</keyword>
<dbReference type="GO" id="GO:0016579">
    <property type="term" value="P:protein deubiquitination"/>
    <property type="evidence" value="ECO:0007669"/>
    <property type="project" value="InterPro"/>
</dbReference>
<evidence type="ECO:0000256" key="1">
    <source>
        <dbReference type="ARBA" id="ARBA00000707"/>
    </source>
</evidence>
<dbReference type="EC" id="3.4.19.12" evidence="3"/>
<dbReference type="RefSeq" id="XP_067803445.1">
    <property type="nucleotide sequence ID" value="XM_067946881.1"/>
</dbReference>
<gene>
    <name evidence="9" type="ORF">BdWA1_001851</name>
</gene>
<evidence type="ECO:0000256" key="3">
    <source>
        <dbReference type="ARBA" id="ARBA00012759"/>
    </source>
</evidence>